<dbReference type="EMBL" id="JACHLP010000003">
    <property type="protein sequence ID" value="MBB4843189.1"/>
    <property type="molecule type" value="Genomic_DNA"/>
</dbReference>
<dbReference type="Proteomes" id="UP000562027">
    <property type="component" value="Unassembled WGS sequence"/>
</dbReference>
<dbReference type="GO" id="GO:0003676">
    <property type="term" value="F:nucleic acid binding"/>
    <property type="evidence" value="ECO:0007669"/>
    <property type="project" value="InterPro"/>
</dbReference>
<name>A0A840LAN7_9BURK</name>
<dbReference type="Gene3D" id="3.40.1350.10">
    <property type="match status" value="1"/>
</dbReference>
<keyword evidence="2" id="KW-1185">Reference proteome</keyword>
<evidence type="ECO:0000313" key="1">
    <source>
        <dbReference type="EMBL" id="MBB4843189.1"/>
    </source>
</evidence>
<dbReference type="AlphaFoldDB" id="A0A840LAN7"/>
<accession>A0A840LAN7</accession>
<comment type="caution">
    <text evidence="1">The sequence shown here is derived from an EMBL/GenBank/DDBJ whole genome shotgun (WGS) entry which is preliminary data.</text>
</comment>
<evidence type="ECO:0008006" key="3">
    <source>
        <dbReference type="Google" id="ProtNLM"/>
    </source>
</evidence>
<sequence>MRKLQAMSDQELWSFALALYNPEVIEVHDQHIMYPVAKQHPLAYHPVWKGLDWPSTTGTFAIAEALGLQKWHPKWWVDSTGPADQDGNVQTVRAARAGAWIGDGLIYLRVDPDVYTISWDIKARGGQHGTPGGSARSQRSAREIEKAQARDLVYMRYMDELEVPIVRAQGDDIGDKLGWNLVRLCRTAALHVNLPDSMVAELVHRYKEAVNTGHTPLSIALKYGSGEKHILACKTLLDHAVWQRIVRVDLHIPVLFDHALQPECSDVLEEFSHWFGR</sequence>
<reference evidence="1 2" key="1">
    <citation type="submission" date="2020-08" db="EMBL/GenBank/DDBJ databases">
        <title>Functional genomics of gut bacteria from endangered species of beetles.</title>
        <authorList>
            <person name="Carlos-Shanley C."/>
        </authorList>
    </citation>
    <scope>NUCLEOTIDE SEQUENCE [LARGE SCALE GENOMIC DNA]</scope>
    <source>
        <strain evidence="1 2">S00239</strain>
    </source>
</reference>
<dbReference type="InterPro" id="IPR011856">
    <property type="entry name" value="tRNA_endonuc-like_dom_sf"/>
</dbReference>
<proteinExistence type="predicted"/>
<protein>
    <recommendedName>
        <fullName evidence="3">TnsA endonuclease-like protein</fullName>
    </recommendedName>
</protein>
<organism evidence="1 2">
    <name type="scientific">Roseateles oligotrophus</name>
    <dbReference type="NCBI Taxonomy" id="1769250"/>
    <lineage>
        <taxon>Bacteria</taxon>
        <taxon>Pseudomonadati</taxon>
        <taxon>Pseudomonadota</taxon>
        <taxon>Betaproteobacteria</taxon>
        <taxon>Burkholderiales</taxon>
        <taxon>Sphaerotilaceae</taxon>
        <taxon>Roseateles</taxon>
    </lineage>
</organism>
<gene>
    <name evidence="1" type="ORF">HNP55_001708</name>
</gene>
<dbReference type="RefSeq" id="WP_184298232.1">
    <property type="nucleotide sequence ID" value="NZ_JACHLP010000003.1"/>
</dbReference>
<evidence type="ECO:0000313" key="2">
    <source>
        <dbReference type="Proteomes" id="UP000562027"/>
    </source>
</evidence>